<name>A0A9D2TG15_9FIRM</name>
<organism evidence="2 3">
    <name type="scientific">Candidatus Enterocloster excrementigallinarum</name>
    <dbReference type="NCBI Taxonomy" id="2838558"/>
    <lineage>
        <taxon>Bacteria</taxon>
        <taxon>Bacillati</taxon>
        <taxon>Bacillota</taxon>
        <taxon>Clostridia</taxon>
        <taxon>Lachnospirales</taxon>
        <taxon>Lachnospiraceae</taxon>
        <taxon>Enterocloster</taxon>
    </lineage>
</organism>
<feature type="transmembrane region" description="Helical" evidence="1">
    <location>
        <begin position="29"/>
        <end position="46"/>
    </location>
</feature>
<feature type="transmembrane region" description="Helical" evidence="1">
    <location>
        <begin position="107"/>
        <end position="128"/>
    </location>
</feature>
<reference evidence="2" key="2">
    <citation type="submission" date="2021-04" db="EMBL/GenBank/DDBJ databases">
        <authorList>
            <person name="Gilroy R."/>
        </authorList>
    </citation>
    <scope>NUCLEOTIDE SEQUENCE</scope>
    <source>
        <strain evidence="2">CHK198-12963</strain>
    </source>
</reference>
<feature type="transmembrane region" description="Helical" evidence="1">
    <location>
        <begin position="344"/>
        <end position="372"/>
    </location>
</feature>
<keyword evidence="1" id="KW-1133">Transmembrane helix</keyword>
<protein>
    <submittedName>
        <fullName evidence="2">GntP family permease</fullName>
    </submittedName>
</protein>
<dbReference type="EMBL" id="DWWB01000081">
    <property type="protein sequence ID" value="HJC67721.1"/>
    <property type="molecule type" value="Genomic_DNA"/>
</dbReference>
<feature type="transmembrane region" description="Helical" evidence="1">
    <location>
        <begin position="228"/>
        <end position="246"/>
    </location>
</feature>
<dbReference type="InterPro" id="IPR003474">
    <property type="entry name" value="Glcn_transporter"/>
</dbReference>
<gene>
    <name evidence="2" type="ORF">H9931_13600</name>
</gene>
<feature type="transmembrane region" description="Helical" evidence="1">
    <location>
        <begin position="266"/>
        <end position="284"/>
    </location>
</feature>
<dbReference type="GO" id="GO:0015128">
    <property type="term" value="F:gluconate transmembrane transporter activity"/>
    <property type="evidence" value="ECO:0007669"/>
    <property type="project" value="InterPro"/>
</dbReference>
<dbReference type="AlphaFoldDB" id="A0A9D2TG15"/>
<feature type="transmembrane region" description="Helical" evidence="1">
    <location>
        <begin position="427"/>
        <end position="445"/>
    </location>
</feature>
<evidence type="ECO:0000256" key="1">
    <source>
        <dbReference type="SAM" id="Phobius"/>
    </source>
</evidence>
<dbReference type="Pfam" id="PF02447">
    <property type="entry name" value="GntP_permease"/>
    <property type="match status" value="1"/>
</dbReference>
<feature type="transmembrane region" description="Helical" evidence="1">
    <location>
        <begin position="384"/>
        <end position="407"/>
    </location>
</feature>
<proteinExistence type="predicted"/>
<feature type="transmembrane region" description="Helical" evidence="1">
    <location>
        <begin position="58"/>
        <end position="76"/>
    </location>
</feature>
<dbReference type="GO" id="GO:0005886">
    <property type="term" value="C:plasma membrane"/>
    <property type="evidence" value="ECO:0007669"/>
    <property type="project" value="TreeGrafter"/>
</dbReference>
<accession>A0A9D2TG15</accession>
<dbReference type="Proteomes" id="UP000823863">
    <property type="component" value="Unassembled WGS sequence"/>
</dbReference>
<comment type="caution">
    <text evidence="2">The sequence shown here is derived from an EMBL/GenBank/DDBJ whole genome shotgun (WGS) entry which is preliminary data.</text>
</comment>
<feature type="transmembrane region" description="Helical" evidence="1">
    <location>
        <begin position="6"/>
        <end position="22"/>
    </location>
</feature>
<evidence type="ECO:0000313" key="2">
    <source>
        <dbReference type="EMBL" id="HJC67721.1"/>
    </source>
</evidence>
<evidence type="ECO:0000313" key="3">
    <source>
        <dbReference type="Proteomes" id="UP000823863"/>
    </source>
</evidence>
<keyword evidence="1" id="KW-0812">Transmembrane</keyword>
<feature type="transmembrane region" description="Helical" evidence="1">
    <location>
        <begin position="172"/>
        <end position="196"/>
    </location>
</feature>
<feature type="transmembrane region" description="Helical" evidence="1">
    <location>
        <begin position="140"/>
        <end position="160"/>
    </location>
</feature>
<keyword evidence="1" id="KW-0472">Membrane</keyword>
<dbReference type="PANTHER" id="PTHR30354">
    <property type="entry name" value="GNT FAMILY GLUCONATE TRANSPORTER"/>
    <property type="match status" value="1"/>
</dbReference>
<dbReference type="PANTHER" id="PTHR30354:SF11">
    <property type="entry name" value="PERMEASE"/>
    <property type="match status" value="1"/>
</dbReference>
<sequence length="446" mass="46001">MSTTYMLIIILIAVAAMILAITKLKTHAFLALLLVSIILGLAAGFSPSDTVSMVESGFGNILGSVGIIVLVGGIIGTMLQKSGAALVIANTILSVVGEKHAATAMAIAGYITGVPLFCNSGYVVLAPVAKAISIKSRVSMAVIASAMSAGLFTTHCFTPLHPGTLAVANSLGANFGLLLGLGLLVSIPGTIAGVIYGEKVSSKLRVELKDELSEEDIIKTYGKLPGRFHSFSPIILIILLVALKTVADLEAAPFGTGTVKWICDLIGNPSIALIIGMFVSMTLVTGEDRKKISGYINEGIGGSVGMLAIIGAGGSFGAVLQALPLADKISGLTMSPALGVILPFLIAAFFKTVMGATTVVQVLAATITLPMLTSLGLDSEMGRILVVLAIAAGSMVVSHANDAYFWIVSEFSNLDTKQAYKAQTGMTLVVGVVSVIVIYILSFIIL</sequence>
<feature type="transmembrane region" description="Helical" evidence="1">
    <location>
        <begin position="304"/>
        <end position="324"/>
    </location>
</feature>
<reference evidence="2" key="1">
    <citation type="journal article" date="2021" name="PeerJ">
        <title>Extensive microbial diversity within the chicken gut microbiome revealed by metagenomics and culture.</title>
        <authorList>
            <person name="Gilroy R."/>
            <person name="Ravi A."/>
            <person name="Getino M."/>
            <person name="Pursley I."/>
            <person name="Horton D.L."/>
            <person name="Alikhan N.F."/>
            <person name="Baker D."/>
            <person name="Gharbi K."/>
            <person name="Hall N."/>
            <person name="Watson M."/>
            <person name="Adriaenssens E.M."/>
            <person name="Foster-Nyarko E."/>
            <person name="Jarju S."/>
            <person name="Secka A."/>
            <person name="Antonio M."/>
            <person name="Oren A."/>
            <person name="Chaudhuri R.R."/>
            <person name="La Ragione R."/>
            <person name="Hildebrand F."/>
            <person name="Pallen M.J."/>
        </authorList>
    </citation>
    <scope>NUCLEOTIDE SEQUENCE</scope>
    <source>
        <strain evidence="2">CHK198-12963</strain>
    </source>
</reference>